<comment type="caution">
    <text evidence="2">The sequence shown here is derived from an EMBL/GenBank/DDBJ whole genome shotgun (WGS) entry which is preliminary data.</text>
</comment>
<accession>A0A162J6E2</accession>
<keyword evidence="1" id="KW-0175">Coiled coil</keyword>
<evidence type="ECO:0000313" key="3">
    <source>
        <dbReference type="Proteomes" id="UP000075816"/>
    </source>
</evidence>
<protein>
    <submittedName>
        <fullName evidence="2">Uncharacterized protein</fullName>
    </submittedName>
</protein>
<dbReference type="RefSeq" id="WP_062680689.1">
    <property type="nucleotide sequence ID" value="NZ_LVEA01000001.1"/>
</dbReference>
<name>A0A162J6E2_9FUSO</name>
<feature type="coiled-coil region" evidence="1">
    <location>
        <begin position="104"/>
        <end position="163"/>
    </location>
</feature>
<dbReference type="EMBL" id="LVEA01000001">
    <property type="protein sequence ID" value="KYL05217.1"/>
    <property type="molecule type" value="Genomic_DNA"/>
</dbReference>
<reference evidence="2 3" key="1">
    <citation type="submission" date="2016-03" db="EMBL/GenBank/DDBJ databases">
        <title>Comparative genomics of human isolates of Fusobacterium necrophorum.</title>
        <authorList>
            <person name="Jensen A."/>
            <person name="Bank S."/>
            <person name="Andersen P.S."/>
            <person name="Kristensen L.H."/>
            <person name="Prag J."/>
        </authorList>
    </citation>
    <scope>NUCLEOTIDE SEQUENCE [LARGE SCALE GENOMIC DNA]</scope>
    <source>
        <strain evidence="2 3">LS_1264</strain>
    </source>
</reference>
<evidence type="ECO:0000256" key="1">
    <source>
        <dbReference type="SAM" id="Coils"/>
    </source>
</evidence>
<organism evidence="2 3">
    <name type="scientific">Fusobacterium necrophorum subsp. funduliforme</name>
    <dbReference type="NCBI Taxonomy" id="143387"/>
    <lineage>
        <taxon>Bacteria</taxon>
        <taxon>Fusobacteriati</taxon>
        <taxon>Fusobacteriota</taxon>
        <taxon>Fusobacteriia</taxon>
        <taxon>Fusobacteriales</taxon>
        <taxon>Fusobacteriaceae</taxon>
        <taxon>Fusobacterium</taxon>
    </lineage>
</organism>
<evidence type="ECO:0000313" key="2">
    <source>
        <dbReference type="EMBL" id="KYL05217.1"/>
    </source>
</evidence>
<proteinExistence type="predicted"/>
<gene>
    <name evidence="2" type="ORF">A2J07_00345</name>
</gene>
<dbReference type="Proteomes" id="UP000075816">
    <property type="component" value="Unassembled WGS sequence"/>
</dbReference>
<dbReference type="AlphaFoldDB" id="A0A162J6E2"/>
<sequence length="192" mass="22898">MNITKHAMIRYLSRIKKVPEIINEQTYDTWKRNNESIIKEAEAEIQNLFSSASFFTKGQFGNNKEADFYLLKSEMLIFVIQKDSILTCYEISYDIDHKGNKEIFKAYLRSLQRLENKQEELFNKNKQEKTELTNEITNLNIKIEELKTKIKYFEETKELLNQQIKLLTLTEEEISEQIHNAKDRIIRSKIVH</sequence>